<dbReference type="Proteomes" id="UP000095746">
    <property type="component" value="Unassembled WGS sequence"/>
</dbReference>
<evidence type="ECO:0000313" key="3">
    <source>
        <dbReference type="Proteomes" id="UP000095746"/>
    </source>
</evidence>
<dbReference type="EMBL" id="CYZT01000446">
    <property type="protein sequence ID" value="CUP67058.1"/>
    <property type="molecule type" value="Genomic_DNA"/>
</dbReference>
<accession>A0A174Q7V4</accession>
<gene>
    <name evidence="2" type="ORF">ERS852411_03448</name>
</gene>
<organism evidence="2 3">
    <name type="scientific">Flavonifractor plautii</name>
    <name type="common">Fusobacterium plautii</name>
    <dbReference type="NCBI Taxonomy" id="292800"/>
    <lineage>
        <taxon>Bacteria</taxon>
        <taxon>Bacillati</taxon>
        <taxon>Bacillota</taxon>
        <taxon>Clostridia</taxon>
        <taxon>Eubacteriales</taxon>
        <taxon>Oscillospiraceae</taxon>
        <taxon>Flavonifractor</taxon>
    </lineage>
</organism>
<keyword evidence="1" id="KW-0812">Transmembrane</keyword>
<sequence>MADLARLVTIRMSSIPAATASSMMYWITGLSTMGSISLGTVLVAGSIRVPSPAAGMTALRTFITKNLQQSGRNAARRYCRCAVGIMGRKYRTLGRAFRRIVPST</sequence>
<evidence type="ECO:0000313" key="2">
    <source>
        <dbReference type="EMBL" id="CUP67058.1"/>
    </source>
</evidence>
<keyword evidence="1" id="KW-1133">Transmembrane helix</keyword>
<name>A0A174Q7V4_FLAPL</name>
<dbReference type="AlphaFoldDB" id="A0A174Q7V4"/>
<proteinExistence type="predicted"/>
<reference evidence="2 3" key="1">
    <citation type="submission" date="2015-09" db="EMBL/GenBank/DDBJ databases">
        <authorList>
            <consortium name="Pathogen Informatics"/>
        </authorList>
    </citation>
    <scope>NUCLEOTIDE SEQUENCE [LARGE SCALE GENOMIC DNA]</scope>
    <source>
        <strain evidence="2 3">2789STDY5608854</strain>
    </source>
</reference>
<feature type="transmembrane region" description="Helical" evidence="1">
    <location>
        <begin position="23"/>
        <end position="47"/>
    </location>
</feature>
<keyword evidence="1" id="KW-0472">Membrane</keyword>
<protein>
    <submittedName>
        <fullName evidence="2">Uncharacterized protein</fullName>
    </submittedName>
</protein>
<evidence type="ECO:0000256" key="1">
    <source>
        <dbReference type="SAM" id="Phobius"/>
    </source>
</evidence>